<accession>A0AAD3CZA4</accession>
<dbReference type="InterPro" id="IPR036397">
    <property type="entry name" value="RNaseH_sf"/>
</dbReference>
<evidence type="ECO:0000313" key="4">
    <source>
        <dbReference type="Proteomes" id="UP001054902"/>
    </source>
</evidence>
<dbReference type="Gene3D" id="3.30.420.10">
    <property type="entry name" value="Ribonuclease H-like superfamily/Ribonuclease H"/>
    <property type="match status" value="1"/>
</dbReference>
<proteinExistence type="predicted"/>
<dbReference type="SUPFAM" id="SSF53098">
    <property type="entry name" value="Ribonuclease H-like"/>
    <property type="match status" value="1"/>
</dbReference>
<feature type="compositionally biased region" description="Acidic residues" evidence="1">
    <location>
        <begin position="564"/>
        <end position="576"/>
    </location>
</feature>
<dbReference type="CDD" id="cd09272">
    <property type="entry name" value="RNase_HI_RT_Ty1"/>
    <property type="match status" value="1"/>
</dbReference>
<dbReference type="PANTHER" id="PTHR11439">
    <property type="entry name" value="GAG-POL-RELATED RETROTRANSPOSON"/>
    <property type="match status" value="1"/>
</dbReference>
<dbReference type="Pfam" id="PF07727">
    <property type="entry name" value="RVT_2"/>
    <property type="match status" value="1"/>
</dbReference>
<evidence type="ECO:0000259" key="2">
    <source>
        <dbReference type="Pfam" id="PF07727"/>
    </source>
</evidence>
<sequence>MKDVGLVIPYDEVIAVSDSGCDQCILNLKVFLLQNSSFTGRYFDIGGALNGMHSDTCLEVVNDAYTKMIFDGGIEVIGIFHQGLLDLDENQNEALIQPHQLRSSGVIYDDVASIHLGNNGKPGTQSITVAGHTLPLFFDGYKTYFRLVKPTEEDLQYLPHIVMTSKEIYEPQQRKFVERMSRLYNSDKAKTAPVISSRRRPVSEPTVEEWRANLGFPSVEVTKHTLRNTTQLLKTMEMETREYMRDYKQSRTTVLKPYRIKDVLYTDTFFSTIKSVRGHTCFQMFALKRSMYTKSVPMKAERFVYDAYRDFIVNVGAPVATVSDNARVYTSAQWKEINRTYLIQTRFTIAYHQSSNFAELIGGKRKYALVKLFHYTPHAPYEYWCYGLEFLDLVSIHLSRQGLKNKTSHQALFGDTEDISIFRFPWFCPVWFYAPTLDFPVDRMKPGFFLGIATNVGDGFSYIIVEGETIDDLPKRNVRTIVRNIVRKRSLKSNVAPTVRREEGSFTFVDENGVEIPDDSLSEEDLFNTYTTSEVDMIEVEDPESDFNQLQHDNPNPLLPLADPDNDGELDEDTFDDTPPLVLNASSDSEYSSDEDDDDDDDEEDDNDNNANPTVTSAVAPASPVVPSEEAQPSGPTVIPITNWNNETGPSYITQDENDVPEDEVEEDPIELESSDKMYDDIAEQLNIANDPNMPETEEIISIDNPRWNGKTLEFDCTYDTGEIEIHPFERVQSDQPTVLAKFLSKKDVNIGNDEAAQNINRWSRMFNRALRRAWRRSIKSNVFRFYSGRHHTTNKKLRSRRLRKAMRAKFEDEESDEAQAWLQDSIKGRRTKKFEYGIEVPRNWEDVIRIDTENNNRDWQEAVEKEIGALLNFHCFDIKPKGYKPPQDYQYVRMHLVYCAKVDLRKKARLVCDGSRVDPRGLNTRATVVRGISVRLLDVIAHHWKKRILSGDIGNAFVQSKTKEKVYTKLGPEFGEHSGMIALIVKALYGLTTSAAAFRKAFADFIRSMGFKPSRYDRDVWMCPCPNGNGYDYICTHVDDFKVIADRPEDYIDRIATAFFIKEQGPPEYYLGNDYKFYEDFNAWTFSAETYEKEAIRKVEEMFNKELKKVTTPLPVGCPRLEEDKSPFLKLKEHRQFQCLLGMLQWLHTIGRPELGPLMANLNRFGTCPREKHLEIAIRSFGYLKQTKGKKIKIDSSPLEFVRESPDYEQLRPDFLEDYAYAREEVDPNMPTPFGAPLQMTILVDADHAHDRLTGRSLTGIIIFVGSTPVYWSTKRQGAVATSTYHAEFAALKEATEQAINIRYYLRCLGVHIPNDGSHPTKVFGDNFSVIQSAANPQHDLTKKHVALSFHFVREAIAAGIIEPYWLKGEYNLADIMTKQISTTEFNKHIESIYWRHDFSLKVNNKFGQEHNIPKNSQI</sequence>
<reference evidence="3 4" key="1">
    <citation type="journal article" date="2021" name="Sci. Rep.">
        <title>The genome of the diatom Chaetoceros tenuissimus carries an ancient integrated fragment of an extant virus.</title>
        <authorList>
            <person name="Hongo Y."/>
            <person name="Kimura K."/>
            <person name="Takaki Y."/>
            <person name="Yoshida Y."/>
            <person name="Baba S."/>
            <person name="Kobayashi G."/>
            <person name="Nagasaki K."/>
            <person name="Hano T."/>
            <person name="Tomaru Y."/>
        </authorList>
    </citation>
    <scope>NUCLEOTIDE SEQUENCE [LARGE SCALE GENOMIC DNA]</scope>
    <source>
        <strain evidence="3 4">NIES-3715</strain>
    </source>
</reference>
<dbReference type="EMBL" id="BLLK01000047">
    <property type="protein sequence ID" value="GFH54896.1"/>
    <property type="molecule type" value="Genomic_DNA"/>
</dbReference>
<feature type="domain" description="Reverse transcriptase Ty1/copia-type" evidence="2">
    <location>
        <begin position="887"/>
        <end position="1101"/>
    </location>
</feature>
<name>A0AAD3CZA4_9STRA</name>
<feature type="region of interest" description="Disordered" evidence="1">
    <location>
        <begin position="545"/>
        <end position="645"/>
    </location>
</feature>
<dbReference type="Proteomes" id="UP001054902">
    <property type="component" value="Unassembled WGS sequence"/>
</dbReference>
<evidence type="ECO:0000313" key="3">
    <source>
        <dbReference type="EMBL" id="GFH54896.1"/>
    </source>
</evidence>
<organism evidence="3 4">
    <name type="scientific">Chaetoceros tenuissimus</name>
    <dbReference type="NCBI Taxonomy" id="426638"/>
    <lineage>
        <taxon>Eukaryota</taxon>
        <taxon>Sar</taxon>
        <taxon>Stramenopiles</taxon>
        <taxon>Ochrophyta</taxon>
        <taxon>Bacillariophyta</taxon>
        <taxon>Coscinodiscophyceae</taxon>
        <taxon>Chaetocerotophycidae</taxon>
        <taxon>Chaetocerotales</taxon>
        <taxon>Chaetocerotaceae</taxon>
        <taxon>Chaetoceros</taxon>
    </lineage>
</organism>
<dbReference type="InterPro" id="IPR013103">
    <property type="entry name" value="RVT_2"/>
</dbReference>
<feature type="compositionally biased region" description="Acidic residues" evidence="1">
    <location>
        <begin position="591"/>
        <end position="608"/>
    </location>
</feature>
<feature type="compositionally biased region" description="Low complexity" evidence="1">
    <location>
        <begin position="609"/>
        <end position="631"/>
    </location>
</feature>
<comment type="caution">
    <text evidence="3">The sequence shown here is derived from an EMBL/GenBank/DDBJ whole genome shotgun (WGS) entry which is preliminary data.</text>
</comment>
<evidence type="ECO:0000256" key="1">
    <source>
        <dbReference type="SAM" id="MobiDB-lite"/>
    </source>
</evidence>
<dbReference type="InterPro" id="IPR012337">
    <property type="entry name" value="RNaseH-like_sf"/>
</dbReference>
<gene>
    <name evidence="3" type="ORF">CTEN210_11372</name>
</gene>
<keyword evidence="4" id="KW-1185">Reference proteome</keyword>
<feature type="compositionally biased region" description="Low complexity" evidence="1">
    <location>
        <begin position="553"/>
        <end position="563"/>
    </location>
</feature>
<protein>
    <recommendedName>
        <fullName evidence="2">Reverse transcriptase Ty1/copia-type domain-containing protein</fullName>
    </recommendedName>
</protein>
<dbReference type="PANTHER" id="PTHR11439:SF483">
    <property type="entry name" value="PEPTIDE SYNTHASE GLIP-LIKE, PUTATIVE (AFU_ORTHOLOGUE AFUA_3G12920)-RELATED"/>
    <property type="match status" value="1"/>
</dbReference>
<dbReference type="GO" id="GO:0003676">
    <property type="term" value="F:nucleic acid binding"/>
    <property type="evidence" value="ECO:0007669"/>
    <property type="project" value="InterPro"/>
</dbReference>